<reference evidence="1" key="2">
    <citation type="submission" date="2020-11" db="EMBL/GenBank/DDBJ databases">
        <authorList>
            <person name="McCartney M.A."/>
            <person name="Auch B."/>
            <person name="Kono T."/>
            <person name="Mallez S."/>
            <person name="Becker A."/>
            <person name="Gohl D.M."/>
            <person name="Silverstein K.A.T."/>
            <person name="Koren S."/>
            <person name="Bechman K.B."/>
            <person name="Herman A."/>
            <person name="Abrahante J.E."/>
            <person name="Garbe J."/>
        </authorList>
    </citation>
    <scope>NUCLEOTIDE SEQUENCE</scope>
    <source>
        <strain evidence="1">Duluth1</strain>
        <tissue evidence="1">Whole animal</tissue>
    </source>
</reference>
<evidence type="ECO:0000313" key="2">
    <source>
        <dbReference type="Proteomes" id="UP000828390"/>
    </source>
</evidence>
<reference evidence="1" key="1">
    <citation type="journal article" date="2019" name="bioRxiv">
        <title>The Genome of the Zebra Mussel, Dreissena polymorpha: A Resource for Invasive Species Research.</title>
        <authorList>
            <person name="McCartney M.A."/>
            <person name="Auch B."/>
            <person name="Kono T."/>
            <person name="Mallez S."/>
            <person name="Zhang Y."/>
            <person name="Obille A."/>
            <person name="Becker A."/>
            <person name="Abrahante J.E."/>
            <person name="Garbe J."/>
            <person name="Badalamenti J.P."/>
            <person name="Herman A."/>
            <person name="Mangelson H."/>
            <person name="Liachko I."/>
            <person name="Sullivan S."/>
            <person name="Sone E.D."/>
            <person name="Koren S."/>
            <person name="Silverstein K.A.T."/>
            <person name="Beckman K.B."/>
            <person name="Gohl D.M."/>
        </authorList>
    </citation>
    <scope>NUCLEOTIDE SEQUENCE</scope>
    <source>
        <strain evidence="1">Duluth1</strain>
        <tissue evidence="1">Whole animal</tissue>
    </source>
</reference>
<sequence length="51" mass="5937">MRTCSWTLQTATTRCFPTARSRSTRPWRRTRETTCARATTRWATPSVRSST</sequence>
<proteinExistence type="predicted"/>
<dbReference type="AlphaFoldDB" id="A0A9D3Y504"/>
<comment type="caution">
    <text evidence="1">The sequence shown here is derived from an EMBL/GenBank/DDBJ whole genome shotgun (WGS) entry which is preliminary data.</text>
</comment>
<name>A0A9D3Y504_DREPO</name>
<accession>A0A9D3Y504</accession>
<evidence type="ECO:0000313" key="1">
    <source>
        <dbReference type="EMBL" id="KAH3692731.1"/>
    </source>
</evidence>
<gene>
    <name evidence="1" type="ORF">DPMN_193885</name>
</gene>
<keyword evidence="2" id="KW-1185">Reference proteome</keyword>
<dbReference type="EMBL" id="JAIWYP010000020">
    <property type="protein sequence ID" value="KAH3692731.1"/>
    <property type="molecule type" value="Genomic_DNA"/>
</dbReference>
<protein>
    <submittedName>
        <fullName evidence="1">Uncharacterized protein</fullName>
    </submittedName>
</protein>
<organism evidence="1 2">
    <name type="scientific">Dreissena polymorpha</name>
    <name type="common">Zebra mussel</name>
    <name type="synonym">Mytilus polymorpha</name>
    <dbReference type="NCBI Taxonomy" id="45954"/>
    <lineage>
        <taxon>Eukaryota</taxon>
        <taxon>Metazoa</taxon>
        <taxon>Spiralia</taxon>
        <taxon>Lophotrochozoa</taxon>
        <taxon>Mollusca</taxon>
        <taxon>Bivalvia</taxon>
        <taxon>Autobranchia</taxon>
        <taxon>Heteroconchia</taxon>
        <taxon>Euheterodonta</taxon>
        <taxon>Imparidentia</taxon>
        <taxon>Neoheterodontei</taxon>
        <taxon>Myida</taxon>
        <taxon>Dreissenoidea</taxon>
        <taxon>Dreissenidae</taxon>
        <taxon>Dreissena</taxon>
    </lineage>
</organism>
<dbReference type="Proteomes" id="UP000828390">
    <property type="component" value="Unassembled WGS sequence"/>
</dbReference>